<evidence type="ECO:0000313" key="3">
    <source>
        <dbReference type="EMBL" id="KAF5802297.1"/>
    </source>
</evidence>
<evidence type="ECO:0000313" key="4">
    <source>
        <dbReference type="Proteomes" id="UP000215914"/>
    </source>
</evidence>
<feature type="compositionally biased region" description="Low complexity" evidence="1">
    <location>
        <begin position="92"/>
        <end position="105"/>
    </location>
</feature>
<feature type="compositionally biased region" description="Polar residues" evidence="1">
    <location>
        <begin position="27"/>
        <end position="47"/>
    </location>
</feature>
<dbReference type="Gramene" id="mRNA:HanXRQr2_Chr06g0257911">
    <property type="protein sequence ID" value="CDS:HanXRQr2_Chr06g0257911.1"/>
    <property type="gene ID" value="HanXRQr2_Chr06g0257911"/>
</dbReference>
<dbReference type="AlphaFoldDB" id="A0A9K3NIX8"/>
<keyword evidence="4" id="KW-1185">Reference proteome</keyword>
<dbReference type="Proteomes" id="UP000215914">
    <property type="component" value="Unassembled WGS sequence"/>
</dbReference>
<feature type="signal peptide" evidence="2">
    <location>
        <begin position="1"/>
        <end position="22"/>
    </location>
</feature>
<comment type="caution">
    <text evidence="3">The sequence shown here is derived from an EMBL/GenBank/DDBJ whole genome shotgun (WGS) entry which is preliminary data.</text>
</comment>
<evidence type="ECO:0000256" key="1">
    <source>
        <dbReference type="SAM" id="MobiDB-lite"/>
    </source>
</evidence>
<sequence length="116" mass="12971">MFSRSPHNSLLLIVLSANTLHSHKNGDQSSIKSTHPQPFNPSFSVILSVTGADPRRHSAASSMKKRQREIRAWRKRKTAELSFSGEPHLRWSLGDSSHGGSTHDGVAQHGRQQQRR</sequence>
<feature type="region of interest" description="Disordered" evidence="1">
    <location>
        <begin position="22"/>
        <end position="116"/>
    </location>
</feature>
<accession>A0A9K3NIX8</accession>
<name>A0A9K3NIX8_HELAN</name>
<proteinExistence type="predicted"/>
<reference evidence="3" key="2">
    <citation type="submission" date="2020-06" db="EMBL/GenBank/DDBJ databases">
        <title>Helianthus annuus Genome sequencing and assembly Release 2.</title>
        <authorList>
            <person name="Gouzy J."/>
            <person name="Langlade N."/>
            <person name="Munos S."/>
        </authorList>
    </citation>
    <scope>NUCLEOTIDE SEQUENCE</scope>
    <source>
        <tissue evidence="3">Leaves</tissue>
    </source>
</reference>
<gene>
    <name evidence="3" type="ORF">HanXRQr2_Chr06g0257911</name>
</gene>
<dbReference type="EMBL" id="MNCJ02000321">
    <property type="protein sequence ID" value="KAF5802297.1"/>
    <property type="molecule type" value="Genomic_DNA"/>
</dbReference>
<evidence type="ECO:0000256" key="2">
    <source>
        <dbReference type="SAM" id="SignalP"/>
    </source>
</evidence>
<keyword evidence="2" id="KW-0732">Signal</keyword>
<organism evidence="3 4">
    <name type="scientific">Helianthus annuus</name>
    <name type="common">Common sunflower</name>
    <dbReference type="NCBI Taxonomy" id="4232"/>
    <lineage>
        <taxon>Eukaryota</taxon>
        <taxon>Viridiplantae</taxon>
        <taxon>Streptophyta</taxon>
        <taxon>Embryophyta</taxon>
        <taxon>Tracheophyta</taxon>
        <taxon>Spermatophyta</taxon>
        <taxon>Magnoliopsida</taxon>
        <taxon>eudicotyledons</taxon>
        <taxon>Gunneridae</taxon>
        <taxon>Pentapetalae</taxon>
        <taxon>asterids</taxon>
        <taxon>campanulids</taxon>
        <taxon>Asterales</taxon>
        <taxon>Asteraceae</taxon>
        <taxon>Asteroideae</taxon>
        <taxon>Heliantheae alliance</taxon>
        <taxon>Heliantheae</taxon>
        <taxon>Helianthus</taxon>
    </lineage>
</organism>
<feature type="compositionally biased region" description="Basic residues" evidence="1">
    <location>
        <begin position="63"/>
        <end position="77"/>
    </location>
</feature>
<evidence type="ECO:0008006" key="5">
    <source>
        <dbReference type="Google" id="ProtNLM"/>
    </source>
</evidence>
<feature type="chain" id="PRO_5039953168" description="Secreted protein" evidence="2">
    <location>
        <begin position="23"/>
        <end position="116"/>
    </location>
</feature>
<protein>
    <recommendedName>
        <fullName evidence="5">Secreted protein</fullName>
    </recommendedName>
</protein>
<reference evidence="3" key="1">
    <citation type="journal article" date="2017" name="Nature">
        <title>The sunflower genome provides insights into oil metabolism, flowering and Asterid evolution.</title>
        <authorList>
            <person name="Badouin H."/>
            <person name="Gouzy J."/>
            <person name="Grassa C.J."/>
            <person name="Murat F."/>
            <person name="Staton S.E."/>
            <person name="Cottret L."/>
            <person name="Lelandais-Briere C."/>
            <person name="Owens G.L."/>
            <person name="Carrere S."/>
            <person name="Mayjonade B."/>
            <person name="Legrand L."/>
            <person name="Gill N."/>
            <person name="Kane N.C."/>
            <person name="Bowers J.E."/>
            <person name="Hubner S."/>
            <person name="Bellec A."/>
            <person name="Berard A."/>
            <person name="Berges H."/>
            <person name="Blanchet N."/>
            <person name="Boniface M.C."/>
            <person name="Brunel D."/>
            <person name="Catrice O."/>
            <person name="Chaidir N."/>
            <person name="Claudel C."/>
            <person name="Donnadieu C."/>
            <person name="Faraut T."/>
            <person name="Fievet G."/>
            <person name="Helmstetter N."/>
            <person name="King M."/>
            <person name="Knapp S.J."/>
            <person name="Lai Z."/>
            <person name="Le Paslier M.C."/>
            <person name="Lippi Y."/>
            <person name="Lorenzon L."/>
            <person name="Mandel J.R."/>
            <person name="Marage G."/>
            <person name="Marchand G."/>
            <person name="Marquand E."/>
            <person name="Bret-Mestries E."/>
            <person name="Morien E."/>
            <person name="Nambeesan S."/>
            <person name="Nguyen T."/>
            <person name="Pegot-Espagnet P."/>
            <person name="Pouilly N."/>
            <person name="Raftis F."/>
            <person name="Sallet E."/>
            <person name="Schiex T."/>
            <person name="Thomas J."/>
            <person name="Vandecasteele C."/>
            <person name="Vares D."/>
            <person name="Vear F."/>
            <person name="Vautrin S."/>
            <person name="Crespi M."/>
            <person name="Mangin B."/>
            <person name="Burke J.M."/>
            <person name="Salse J."/>
            <person name="Munos S."/>
            <person name="Vincourt P."/>
            <person name="Rieseberg L.H."/>
            <person name="Langlade N.B."/>
        </authorList>
    </citation>
    <scope>NUCLEOTIDE SEQUENCE</scope>
    <source>
        <tissue evidence="3">Leaves</tissue>
    </source>
</reference>